<accession>U4L7J0</accession>
<dbReference type="Gene3D" id="2.70.50.70">
    <property type="match status" value="1"/>
</dbReference>
<comment type="catalytic activity">
    <reaction evidence="10 11">
        <text>[(1-&gt;4)-beta-D-glucosyl]n+m + reduced acceptor + O2 = 4-dehydro-beta-D-glucosyl-[(1-&gt;4)-beta-D-glucosyl]n-1 + [(1-&gt;4)-beta-D-glucosyl]m + acceptor + H2O.</text>
        <dbReference type="EC" id="1.14.99.56"/>
    </reaction>
</comment>
<evidence type="ECO:0000256" key="11">
    <source>
        <dbReference type="RuleBase" id="RU368122"/>
    </source>
</evidence>
<dbReference type="InterPro" id="IPR049892">
    <property type="entry name" value="AA9"/>
</dbReference>
<dbReference type="OrthoDB" id="5558646at2759"/>
<protein>
    <recommendedName>
        <fullName evidence="11">AA9 family lytic polysaccharide monooxygenase</fullName>
        <ecNumber evidence="11">1.14.99.56</ecNumber>
    </recommendedName>
    <alternativeName>
        <fullName evidence="11">Endo-beta-1,4-glucanase</fullName>
    </alternativeName>
    <alternativeName>
        <fullName evidence="11">Glycosyl hydrolase 61 family protein</fullName>
    </alternativeName>
</protein>
<evidence type="ECO:0000256" key="4">
    <source>
        <dbReference type="ARBA" id="ARBA00023001"/>
    </source>
</evidence>
<dbReference type="OMA" id="DSNEVWG"/>
<keyword evidence="6 11" id="KW-1015">Disulfide bond</keyword>
<keyword evidence="15" id="KW-1185">Reference proteome</keyword>
<feature type="signal peptide" evidence="12">
    <location>
        <begin position="1"/>
        <end position="18"/>
    </location>
</feature>
<dbReference type="STRING" id="1076935.U4L7J0"/>
<evidence type="ECO:0000313" key="14">
    <source>
        <dbReference type="EMBL" id="CCX08816.1"/>
    </source>
</evidence>
<evidence type="ECO:0000256" key="2">
    <source>
        <dbReference type="ARBA" id="ARBA00004613"/>
    </source>
</evidence>
<dbReference type="InterPro" id="IPR005103">
    <property type="entry name" value="AA9_LPMO"/>
</dbReference>
<dbReference type="GO" id="GO:0008810">
    <property type="term" value="F:cellulase activity"/>
    <property type="evidence" value="ECO:0007669"/>
    <property type="project" value="UniProtKB-UniRule"/>
</dbReference>
<evidence type="ECO:0000256" key="3">
    <source>
        <dbReference type="ARBA" id="ARBA00022525"/>
    </source>
</evidence>
<dbReference type="Proteomes" id="UP000018144">
    <property type="component" value="Unassembled WGS sequence"/>
</dbReference>
<comment type="cofactor">
    <cofactor evidence="1">
        <name>Cu(2+)</name>
        <dbReference type="ChEBI" id="CHEBI:29036"/>
    </cofactor>
</comment>
<evidence type="ECO:0000256" key="8">
    <source>
        <dbReference type="ARBA" id="ARBA00023326"/>
    </source>
</evidence>
<comment type="similarity">
    <text evidence="9">Belongs to the polysaccharide monooxygenase AA9 family.</text>
</comment>
<keyword evidence="7 11" id="KW-0119">Carbohydrate metabolism</keyword>
<dbReference type="EMBL" id="HF935432">
    <property type="protein sequence ID" value="CCX08816.1"/>
    <property type="molecule type" value="Genomic_DNA"/>
</dbReference>
<feature type="domain" description="Auxiliary Activity family 9 catalytic" evidence="13">
    <location>
        <begin position="32"/>
        <end position="221"/>
    </location>
</feature>
<dbReference type="AlphaFoldDB" id="U4L7J0"/>
<evidence type="ECO:0000259" key="13">
    <source>
        <dbReference type="Pfam" id="PF03443"/>
    </source>
</evidence>
<evidence type="ECO:0000256" key="5">
    <source>
        <dbReference type="ARBA" id="ARBA00023008"/>
    </source>
</evidence>
<comment type="domain">
    <text evidence="11">Has a modular structure: an endo-beta-1,4-glucanase catalytic module at the N-terminus, a linker rich in serines and threonines, and a C-terminal carbohydrate-binding module (CBM).</text>
</comment>
<comment type="function">
    <text evidence="11">Lytic polysaccharide monooxygenase (LMPO) that depolymerizes crystalline and amorphous polysaccharides via the oxidation of scissile alpha- or beta-(1-4)-glycosidic bonds, yielding C1 and/or C4 oxidation products. Catalysis by LPMOs requires the reduction of the active-site copper from Cu(II) to Cu(I) by a reducing agent and H(2)O(2) or O(2) as a cosubstrate.</text>
</comment>
<proteinExistence type="inferred from homology"/>
<feature type="chain" id="PRO_5004651360" description="AA9 family lytic polysaccharide monooxygenase" evidence="12">
    <location>
        <begin position="19"/>
        <end position="231"/>
    </location>
</feature>
<dbReference type="GO" id="GO:0005576">
    <property type="term" value="C:extracellular region"/>
    <property type="evidence" value="ECO:0007669"/>
    <property type="project" value="UniProtKB-SubCell"/>
</dbReference>
<sequence>MQLIVPTYLLALAAMASAHTTLQYVNDNNAIVRPPPSNSPIVSVSDSNIACNVNGGTAKSSKLNVTAGGSLTLEWHHEGRTSQAIDPSHKGPVLTYLAKVPNALTATSPSSLSWFKIQHDGATFSGTTATWAIDKLNSNGGKYSVTIPKSIPSGDYLIRSEIIALHGASSVGGAQFYMGCAQISVTGGGSASPATVKFPGAYSSSDPGILINIYYPPLTSYTIPGPAVFSG</sequence>
<keyword evidence="5" id="KW-0186">Copper</keyword>
<keyword evidence="3 11" id="KW-0964">Secreted</keyword>
<evidence type="ECO:0000256" key="9">
    <source>
        <dbReference type="ARBA" id="ARBA00044502"/>
    </source>
</evidence>
<evidence type="ECO:0000313" key="15">
    <source>
        <dbReference type="Proteomes" id="UP000018144"/>
    </source>
</evidence>
<gene>
    <name evidence="14" type="ORF">PCON_08409</name>
</gene>
<keyword evidence="4 11" id="KW-0136">Cellulose degradation</keyword>
<reference evidence="14 15" key="1">
    <citation type="journal article" date="2013" name="PLoS Genet.">
        <title>The genome and development-dependent transcriptomes of Pyronema confluens: a window into fungal evolution.</title>
        <authorList>
            <person name="Traeger S."/>
            <person name="Altegoer F."/>
            <person name="Freitag M."/>
            <person name="Gabaldon T."/>
            <person name="Kempken F."/>
            <person name="Kumar A."/>
            <person name="Marcet-Houben M."/>
            <person name="Poggeler S."/>
            <person name="Stajich J.E."/>
            <person name="Nowrousian M."/>
        </authorList>
    </citation>
    <scope>NUCLEOTIDE SEQUENCE [LARGE SCALE GENOMIC DNA]</scope>
    <source>
        <strain evidence="15">CBS 100304</strain>
        <tissue evidence="14">Vegetative mycelium</tissue>
    </source>
</reference>
<evidence type="ECO:0000256" key="12">
    <source>
        <dbReference type="SAM" id="SignalP"/>
    </source>
</evidence>
<dbReference type="GO" id="GO:0030248">
    <property type="term" value="F:cellulose binding"/>
    <property type="evidence" value="ECO:0007669"/>
    <property type="project" value="UniProtKB-UniRule"/>
</dbReference>
<keyword evidence="8 11" id="KW-0624">Polysaccharide degradation</keyword>
<evidence type="ECO:0000256" key="10">
    <source>
        <dbReference type="ARBA" id="ARBA00045077"/>
    </source>
</evidence>
<dbReference type="PANTHER" id="PTHR33353">
    <property type="entry name" value="PUTATIVE (AFU_ORTHOLOGUE AFUA_1G12560)-RELATED"/>
    <property type="match status" value="1"/>
</dbReference>
<evidence type="ECO:0000256" key="7">
    <source>
        <dbReference type="ARBA" id="ARBA00023277"/>
    </source>
</evidence>
<keyword evidence="12" id="KW-0732">Signal</keyword>
<dbReference type="eggNOG" id="ENOG502SJGH">
    <property type="taxonomic scope" value="Eukaryota"/>
</dbReference>
<dbReference type="EC" id="1.14.99.56" evidence="11"/>
<comment type="subcellular location">
    <subcellularLocation>
        <location evidence="2 11">Secreted</location>
    </subcellularLocation>
</comment>
<dbReference type="CDD" id="cd21175">
    <property type="entry name" value="LPMO_AA9"/>
    <property type="match status" value="1"/>
</dbReference>
<evidence type="ECO:0000256" key="1">
    <source>
        <dbReference type="ARBA" id="ARBA00001973"/>
    </source>
</evidence>
<dbReference type="PANTHER" id="PTHR33353:SF17">
    <property type="entry name" value="ENDO-BETA-1,4-GLUCANASE D"/>
    <property type="match status" value="1"/>
</dbReference>
<dbReference type="Pfam" id="PF03443">
    <property type="entry name" value="AA9"/>
    <property type="match status" value="1"/>
</dbReference>
<name>U4L7J0_PYROM</name>
<evidence type="ECO:0000256" key="6">
    <source>
        <dbReference type="ARBA" id="ARBA00023157"/>
    </source>
</evidence>
<dbReference type="GO" id="GO:0030245">
    <property type="term" value="P:cellulose catabolic process"/>
    <property type="evidence" value="ECO:0007669"/>
    <property type="project" value="UniProtKB-UniRule"/>
</dbReference>
<organism evidence="14 15">
    <name type="scientific">Pyronema omphalodes (strain CBS 100304)</name>
    <name type="common">Pyronema confluens</name>
    <dbReference type="NCBI Taxonomy" id="1076935"/>
    <lineage>
        <taxon>Eukaryota</taxon>
        <taxon>Fungi</taxon>
        <taxon>Dikarya</taxon>
        <taxon>Ascomycota</taxon>
        <taxon>Pezizomycotina</taxon>
        <taxon>Pezizomycetes</taxon>
        <taxon>Pezizales</taxon>
        <taxon>Pyronemataceae</taxon>
        <taxon>Pyronema</taxon>
    </lineage>
</organism>